<evidence type="ECO:0000313" key="2">
    <source>
        <dbReference type="EnsemblPlants" id="Kaladp0043s0016.1.v1.1"/>
    </source>
</evidence>
<feature type="region of interest" description="Disordered" evidence="1">
    <location>
        <begin position="153"/>
        <end position="188"/>
    </location>
</feature>
<dbReference type="Pfam" id="PF05340">
    <property type="entry name" value="DUF740"/>
    <property type="match status" value="1"/>
</dbReference>
<evidence type="ECO:0000256" key="1">
    <source>
        <dbReference type="SAM" id="MobiDB-lite"/>
    </source>
</evidence>
<protein>
    <submittedName>
        <fullName evidence="2">Uncharacterized protein</fullName>
    </submittedName>
</protein>
<dbReference type="InterPro" id="IPR008004">
    <property type="entry name" value="OCTOPUS-like"/>
</dbReference>
<organism evidence="2 3">
    <name type="scientific">Kalanchoe fedtschenkoi</name>
    <name type="common">Lavender scallops</name>
    <name type="synonym">South American air plant</name>
    <dbReference type="NCBI Taxonomy" id="63787"/>
    <lineage>
        <taxon>Eukaryota</taxon>
        <taxon>Viridiplantae</taxon>
        <taxon>Streptophyta</taxon>
        <taxon>Embryophyta</taxon>
        <taxon>Tracheophyta</taxon>
        <taxon>Spermatophyta</taxon>
        <taxon>Magnoliopsida</taxon>
        <taxon>eudicotyledons</taxon>
        <taxon>Gunneridae</taxon>
        <taxon>Pentapetalae</taxon>
        <taxon>Saxifragales</taxon>
        <taxon>Crassulaceae</taxon>
        <taxon>Kalanchoe</taxon>
    </lineage>
</organism>
<feature type="compositionally biased region" description="Pro residues" evidence="1">
    <location>
        <begin position="170"/>
        <end position="182"/>
    </location>
</feature>
<dbReference type="Gramene" id="Kaladp0043s0016.1.v1.1">
    <property type="protein sequence ID" value="Kaladp0043s0016.1.v1.1"/>
    <property type="gene ID" value="Kaladp0043s0016.v1.1"/>
</dbReference>
<evidence type="ECO:0000313" key="3">
    <source>
        <dbReference type="Proteomes" id="UP000594263"/>
    </source>
</evidence>
<keyword evidence="3" id="KW-1185">Reference proteome</keyword>
<proteinExistence type="predicted"/>
<sequence>MQVYENECYNIEDEANSCYLHPDETFVGVCPLCLNERLIILASNLSKHHCLHRRSFDKSLFSCGHLNRQKPALLKIFSLGSGIFHRLELRHHHQSGDSHGPADDDVHDESVSTSSSQQAESYISIKIEENGLASWEKNSTSNQIHKVTEVADNNTQEKRKKSVSELEHPIPIPTPIPKPAPKPTTKRLTSWHNRACQLIKKKGSMRNWVCHVSIEKVVEGVEIRKGGWIKRTLTKRRYPKIE</sequence>
<feature type="compositionally biased region" description="Basic and acidic residues" evidence="1">
    <location>
        <begin position="94"/>
        <end position="110"/>
    </location>
</feature>
<reference evidence="2" key="1">
    <citation type="submission" date="2021-01" db="UniProtKB">
        <authorList>
            <consortium name="EnsemblPlants"/>
        </authorList>
    </citation>
    <scope>IDENTIFICATION</scope>
</reference>
<dbReference type="EnsemblPlants" id="Kaladp0043s0016.1.v1.1">
    <property type="protein sequence ID" value="Kaladp0043s0016.1.v1.1"/>
    <property type="gene ID" value="Kaladp0043s0016.v1.1"/>
</dbReference>
<name>A0A7N0TR08_KALFE</name>
<dbReference type="PANTHER" id="PTHR35995">
    <property type="entry name" value="OS04G0690500 PROTEIN"/>
    <property type="match status" value="1"/>
</dbReference>
<accession>A0A7N0TR08</accession>
<dbReference type="PANTHER" id="PTHR35995:SF1">
    <property type="entry name" value="OS04G0690500 PROTEIN"/>
    <property type="match status" value="1"/>
</dbReference>
<dbReference type="AlphaFoldDB" id="A0A7N0TR08"/>
<dbReference type="OMA" id="KATVCHM"/>
<feature type="region of interest" description="Disordered" evidence="1">
    <location>
        <begin position="92"/>
        <end position="119"/>
    </location>
</feature>
<dbReference type="Proteomes" id="UP000594263">
    <property type="component" value="Unplaced"/>
</dbReference>